<organism evidence="2 3">
    <name type="scientific">Butyricicoccus pullicaecorum</name>
    <dbReference type="NCBI Taxonomy" id="501571"/>
    <lineage>
        <taxon>Bacteria</taxon>
        <taxon>Bacillati</taxon>
        <taxon>Bacillota</taxon>
        <taxon>Clostridia</taxon>
        <taxon>Eubacteriales</taxon>
        <taxon>Butyricicoccaceae</taxon>
        <taxon>Butyricicoccus</taxon>
    </lineage>
</organism>
<protein>
    <submittedName>
        <fullName evidence="2">Transcriptional regulator</fullName>
    </submittedName>
</protein>
<feature type="domain" description="Helix-turn-helix conjugative transposon-like" evidence="1">
    <location>
        <begin position="11"/>
        <end position="70"/>
    </location>
</feature>
<proteinExistence type="predicted"/>
<reference evidence="3" key="1">
    <citation type="submission" date="2017-04" db="EMBL/GenBank/DDBJ databases">
        <title>Function of individual gut microbiota members based on whole genome sequencing of pure cultures obtained from chicken caecum.</title>
        <authorList>
            <person name="Medvecky M."/>
            <person name="Cejkova D."/>
            <person name="Polansky O."/>
            <person name="Karasova D."/>
            <person name="Kubasova T."/>
            <person name="Cizek A."/>
            <person name="Rychlik I."/>
        </authorList>
    </citation>
    <scope>NUCLEOTIDE SEQUENCE [LARGE SCALE GENOMIC DNA]</scope>
    <source>
        <strain evidence="3">An180</strain>
    </source>
</reference>
<evidence type="ECO:0000259" key="1">
    <source>
        <dbReference type="Pfam" id="PF12645"/>
    </source>
</evidence>
<dbReference type="Pfam" id="PF12645">
    <property type="entry name" value="HTH_16"/>
    <property type="match status" value="1"/>
</dbReference>
<name>A0A1Y4L7C2_9FIRM</name>
<comment type="caution">
    <text evidence="2">The sequence shown here is derived from an EMBL/GenBank/DDBJ whole genome shotgun (WGS) entry which is preliminary data.</text>
</comment>
<evidence type="ECO:0000313" key="3">
    <source>
        <dbReference type="Proteomes" id="UP000195897"/>
    </source>
</evidence>
<accession>A0A1Y4L7C2</accession>
<sequence length="79" mass="8796">MAGQVKPIPVPVILAAVSGDENALAAVVAHYQKYIRALATRPVKDEYGNEYLYVDEDMRLRLETKLIHSIVTSFKVLPV</sequence>
<dbReference type="EMBL" id="NFKK01000008">
    <property type="protein sequence ID" value="OUP52635.1"/>
    <property type="molecule type" value="Genomic_DNA"/>
</dbReference>
<dbReference type="RefSeq" id="WP_087235315.1">
    <property type="nucleotide sequence ID" value="NZ_NFKK01000008.1"/>
</dbReference>
<evidence type="ECO:0000313" key="2">
    <source>
        <dbReference type="EMBL" id="OUP52635.1"/>
    </source>
</evidence>
<dbReference type="Proteomes" id="UP000195897">
    <property type="component" value="Unassembled WGS sequence"/>
</dbReference>
<gene>
    <name evidence="2" type="ORF">B5F17_07975</name>
</gene>
<dbReference type="AlphaFoldDB" id="A0A1Y4L7C2"/>
<dbReference type="InterPro" id="IPR024760">
    <property type="entry name" value="HTH_dom_conjug_TS-like"/>
</dbReference>